<sequence length="259" mass="25941">MTHTTVPVIFDLDGTLVDPAGGITDGIAAALTELGLPVPGKSRMDAMIGPKLSHSLTEIAGVPEALLAEAVRIYRAHYIATGIAQGRLYPGIRGLLEDFVAAGRPIAVATQKPEGLARTVLAHHGIAGLFHTIRGSAADEAAGVPDAGPVAEGSVPEGSVPEGKAEIVAAALSDLASASAASPGRAVMVGDRAQDVAGAAANGLDCIGVGWGFAPDGELHAAGAVEIVHTAAALHATIARLSERPGTTALNEVHTHGNV</sequence>
<dbReference type="SUPFAM" id="SSF56784">
    <property type="entry name" value="HAD-like"/>
    <property type="match status" value="1"/>
</dbReference>
<dbReference type="GO" id="GO:0004713">
    <property type="term" value="F:protein tyrosine kinase activity"/>
    <property type="evidence" value="ECO:0007669"/>
    <property type="project" value="TreeGrafter"/>
</dbReference>
<name>A0A495FPN2_9MICC</name>
<dbReference type="InterPro" id="IPR023198">
    <property type="entry name" value="PGP-like_dom2"/>
</dbReference>
<dbReference type="RefSeq" id="WP_167467839.1">
    <property type="nucleotide sequence ID" value="NZ_RBIR01000001.1"/>
</dbReference>
<evidence type="ECO:0000313" key="2">
    <source>
        <dbReference type="Proteomes" id="UP000276055"/>
    </source>
</evidence>
<dbReference type="Proteomes" id="UP000276055">
    <property type="component" value="Unassembled WGS sequence"/>
</dbReference>
<dbReference type="InterPro" id="IPR050155">
    <property type="entry name" value="HAD-like_hydrolase_sf"/>
</dbReference>
<dbReference type="GO" id="GO:0005829">
    <property type="term" value="C:cytosol"/>
    <property type="evidence" value="ECO:0007669"/>
    <property type="project" value="TreeGrafter"/>
</dbReference>
<dbReference type="InterPro" id="IPR036412">
    <property type="entry name" value="HAD-like_sf"/>
</dbReference>
<dbReference type="PANTHER" id="PTHR43434:SF20">
    <property type="entry name" value="5'-NUCLEOTIDASE"/>
    <property type="match status" value="1"/>
</dbReference>
<evidence type="ECO:0000313" key="1">
    <source>
        <dbReference type="EMBL" id="RKR30386.1"/>
    </source>
</evidence>
<dbReference type="Gene3D" id="3.40.50.1000">
    <property type="entry name" value="HAD superfamily/HAD-like"/>
    <property type="match status" value="1"/>
</dbReference>
<proteinExistence type="predicted"/>
<dbReference type="SFLD" id="SFLDS00003">
    <property type="entry name" value="Haloacid_Dehalogenase"/>
    <property type="match status" value="1"/>
</dbReference>
<dbReference type="Pfam" id="PF00702">
    <property type="entry name" value="Hydrolase"/>
    <property type="match status" value="1"/>
</dbReference>
<dbReference type="PANTHER" id="PTHR43434">
    <property type="entry name" value="PHOSPHOGLYCOLATE PHOSPHATASE"/>
    <property type="match status" value="1"/>
</dbReference>
<dbReference type="SFLD" id="SFLDG01129">
    <property type="entry name" value="C1.5:_HAD__Beta-PGM__Phosphata"/>
    <property type="match status" value="1"/>
</dbReference>
<protein>
    <submittedName>
        <fullName evidence="1">Phosphoglycolate phosphatase</fullName>
    </submittedName>
</protein>
<organism evidence="1 2">
    <name type="scientific">Arthrobacter oryzae</name>
    <dbReference type="NCBI Taxonomy" id="409290"/>
    <lineage>
        <taxon>Bacteria</taxon>
        <taxon>Bacillati</taxon>
        <taxon>Actinomycetota</taxon>
        <taxon>Actinomycetes</taxon>
        <taxon>Micrococcales</taxon>
        <taxon>Micrococcaceae</taxon>
        <taxon>Arthrobacter</taxon>
    </lineage>
</organism>
<accession>A0A495FPN2</accession>
<dbReference type="Gene3D" id="1.10.150.240">
    <property type="entry name" value="Putative phosphatase, domain 2"/>
    <property type="match status" value="1"/>
</dbReference>
<dbReference type="InterPro" id="IPR023214">
    <property type="entry name" value="HAD_sf"/>
</dbReference>
<dbReference type="EMBL" id="RBIR01000001">
    <property type="protein sequence ID" value="RKR30386.1"/>
    <property type="molecule type" value="Genomic_DNA"/>
</dbReference>
<dbReference type="AlphaFoldDB" id="A0A495FPN2"/>
<gene>
    <name evidence="1" type="ORF">C8D78_0711</name>
</gene>
<reference evidence="1 2" key="1">
    <citation type="submission" date="2018-10" db="EMBL/GenBank/DDBJ databases">
        <title>Genomic Encyclopedia of Type Strains, Phase IV (KMG-IV): sequencing the most valuable type-strain genomes for metagenomic binning, comparative biology and taxonomic classification.</title>
        <authorList>
            <person name="Goeker M."/>
        </authorList>
    </citation>
    <scope>NUCLEOTIDE SEQUENCE [LARGE SCALE GENOMIC DNA]</scope>
    <source>
        <strain evidence="1 2">DSM 25586</strain>
    </source>
</reference>
<comment type="caution">
    <text evidence="1">The sequence shown here is derived from an EMBL/GenBank/DDBJ whole genome shotgun (WGS) entry which is preliminary data.</text>
</comment>